<proteinExistence type="predicted"/>
<name>A0A7S4LPV9_OXYMA</name>
<accession>A0A7S4LPV9</accession>
<sequence>MRTAIVFWGGAAAMQVHVGVDGTVDRAAAPPLNAAAPPVGSDHMVSLSPRMQTLSTLQKRATELMQLQLSPEAKSVIVDVLLPVVDQEIVPAIAKEFATAQGELKSLMDALEAGTTKAVASKTTAVARDVTLVGNQEAWHELLEAYEKCEAQKDDSCEDRKQQCADKRAAAEAKCAAADAAANIDFTKICLPETCNLKTNPTCGSQTVQQETDGWLADVRAKMEAFQQLETECREMTDDATASCTDADTHCAADHCAGERTAYQQKKDEAIASEGPALLAKCEFGRAAQAKCADLTAVHDLIAKIKATNRQDALSEPDRIAEFAAVQRLICLLKALHDEGDLSAEATTVCAGKTPYPHTFDFFDQKIADLTTVNSIACTETKFTFSGYEWTTGAKTADFAKAQVSHAFTADPASEPFVACGAGAGVSTSAGGTQAPCEAAAAGQGGWQLVRHVGPGNSWHPATDQLTGSAVYGTPSGPTSSEAWSVKFDLGEVTEFLFSTGDCQKWLVAEKSAVMGFYADAPRQIESSSLSATPYTAKWYRRQGASEDPWISITDHHPAIGAGDILYGGANFGSTHASAVLPIHDGANVYIRRL</sequence>
<gene>
    <name evidence="1" type="ORF">OMAR00294_LOCUS1789</name>
</gene>
<dbReference type="EMBL" id="HBJB01002166">
    <property type="protein sequence ID" value="CAE0842306.1"/>
    <property type="molecule type" value="Transcribed_RNA"/>
</dbReference>
<organism evidence="1">
    <name type="scientific">Oxyrrhis marina</name>
    <name type="common">Dinoflagellate</name>
    <dbReference type="NCBI Taxonomy" id="2969"/>
    <lineage>
        <taxon>Eukaryota</taxon>
        <taxon>Sar</taxon>
        <taxon>Alveolata</taxon>
        <taxon>Dinophyceae</taxon>
        <taxon>Oxyrrhinales</taxon>
        <taxon>Oxyrrhinaceae</taxon>
        <taxon>Oxyrrhis</taxon>
    </lineage>
</organism>
<evidence type="ECO:0000313" key="1">
    <source>
        <dbReference type="EMBL" id="CAE0842306.1"/>
    </source>
</evidence>
<dbReference type="AlphaFoldDB" id="A0A7S4LPV9"/>
<protein>
    <submittedName>
        <fullName evidence="1">Uncharacterized protein</fullName>
    </submittedName>
</protein>
<reference evidence="1" key="1">
    <citation type="submission" date="2021-01" db="EMBL/GenBank/DDBJ databases">
        <authorList>
            <person name="Corre E."/>
            <person name="Pelletier E."/>
            <person name="Niang G."/>
            <person name="Scheremetjew M."/>
            <person name="Finn R."/>
            <person name="Kale V."/>
            <person name="Holt S."/>
            <person name="Cochrane G."/>
            <person name="Meng A."/>
            <person name="Brown T."/>
            <person name="Cohen L."/>
        </authorList>
    </citation>
    <scope>NUCLEOTIDE SEQUENCE</scope>
    <source>
        <strain evidence="1">LB1974</strain>
    </source>
</reference>